<feature type="transmembrane region" description="Helical" evidence="13">
    <location>
        <begin position="48"/>
        <end position="70"/>
    </location>
</feature>
<evidence type="ECO:0000256" key="8">
    <source>
        <dbReference type="ARBA" id="ARBA00022692"/>
    </source>
</evidence>
<feature type="transmembrane region" description="Helical" evidence="13">
    <location>
        <begin position="167"/>
        <end position="188"/>
    </location>
</feature>
<feature type="transmembrane region" description="Helical" evidence="13">
    <location>
        <begin position="361"/>
        <end position="382"/>
    </location>
</feature>
<organism evidence="14 15">
    <name type="scientific">Turicibacter bilis</name>
    <dbReference type="NCBI Taxonomy" id="2735723"/>
    <lineage>
        <taxon>Bacteria</taxon>
        <taxon>Bacillati</taxon>
        <taxon>Bacillota</taxon>
        <taxon>Erysipelotrichia</taxon>
        <taxon>Erysipelotrichales</taxon>
        <taxon>Turicibacteraceae</taxon>
        <taxon>Turicibacter</taxon>
    </lineage>
</organism>
<dbReference type="InterPro" id="IPR002528">
    <property type="entry name" value="MATE_fam"/>
</dbReference>
<comment type="subcellular location">
    <subcellularLocation>
        <location evidence="2">Cell membrane</location>
        <topology evidence="2">Multi-pass membrane protein</topology>
    </subcellularLocation>
</comment>
<feature type="transmembrane region" description="Helical" evidence="13">
    <location>
        <begin position="134"/>
        <end position="155"/>
    </location>
</feature>
<accession>A0A9Q9CPG9</accession>
<feature type="transmembrane region" description="Helical" evidence="13">
    <location>
        <begin position="321"/>
        <end position="341"/>
    </location>
</feature>
<reference evidence="14" key="1">
    <citation type="submission" date="2021-03" db="EMBL/GenBank/DDBJ databases">
        <title>Comparative Genomics and Metabolomics in the genus Turicibacter.</title>
        <authorList>
            <person name="Maki J."/>
            <person name="Looft T."/>
        </authorList>
    </citation>
    <scope>NUCLEOTIDE SEQUENCE</scope>
    <source>
        <strain evidence="14">ISU324</strain>
    </source>
</reference>
<evidence type="ECO:0000313" key="14">
    <source>
        <dbReference type="EMBL" id="UUF07597.1"/>
    </source>
</evidence>
<protein>
    <recommendedName>
        <fullName evidence="4">Probable multidrug resistance protein NorM</fullName>
    </recommendedName>
    <alternativeName>
        <fullName evidence="12">Multidrug-efflux transporter</fullName>
    </alternativeName>
</protein>
<evidence type="ECO:0000256" key="4">
    <source>
        <dbReference type="ARBA" id="ARBA00020268"/>
    </source>
</evidence>
<dbReference type="InterPro" id="IPR050222">
    <property type="entry name" value="MATE_MdtK"/>
</dbReference>
<evidence type="ECO:0000256" key="1">
    <source>
        <dbReference type="ARBA" id="ARBA00003408"/>
    </source>
</evidence>
<dbReference type="EMBL" id="CP071250">
    <property type="protein sequence ID" value="UUF07597.1"/>
    <property type="molecule type" value="Genomic_DNA"/>
</dbReference>
<dbReference type="GO" id="GO:0005886">
    <property type="term" value="C:plasma membrane"/>
    <property type="evidence" value="ECO:0007669"/>
    <property type="project" value="UniProtKB-SubCell"/>
</dbReference>
<name>A0A9Q9CPG9_9FIRM</name>
<feature type="transmembrane region" description="Helical" evidence="13">
    <location>
        <begin position="91"/>
        <end position="114"/>
    </location>
</feature>
<dbReference type="NCBIfam" id="TIGR00797">
    <property type="entry name" value="matE"/>
    <property type="match status" value="1"/>
</dbReference>
<evidence type="ECO:0000256" key="5">
    <source>
        <dbReference type="ARBA" id="ARBA00022448"/>
    </source>
</evidence>
<feature type="transmembrane region" description="Helical" evidence="13">
    <location>
        <begin position="389"/>
        <end position="409"/>
    </location>
</feature>
<proteinExistence type="inferred from homology"/>
<dbReference type="PIRSF" id="PIRSF006603">
    <property type="entry name" value="DinF"/>
    <property type="match status" value="1"/>
</dbReference>
<evidence type="ECO:0000256" key="10">
    <source>
        <dbReference type="ARBA" id="ARBA00023065"/>
    </source>
</evidence>
<feature type="transmembrane region" description="Helical" evidence="13">
    <location>
        <begin position="12"/>
        <end position="33"/>
    </location>
</feature>
<comment type="similarity">
    <text evidence="3">Belongs to the multi antimicrobial extrusion (MATE) (TC 2.A.66.1) family.</text>
</comment>
<evidence type="ECO:0000313" key="15">
    <source>
        <dbReference type="Proteomes" id="UP001058072"/>
    </source>
</evidence>
<keyword evidence="9 13" id="KW-1133">Transmembrane helix</keyword>
<keyword evidence="5" id="KW-0813">Transport</keyword>
<dbReference type="InterPro" id="IPR048279">
    <property type="entry name" value="MdtK-like"/>
</dbReference>
<feature type="transmembrane region" description="Helical" evidence="13">
    <location>
        <begin position="421"/>
        <end position="442"/>
    </location>
</feature>
<dbReference type="Proteomes" id="UP001058072">
    <property type="component" value="Chromosome"/>
</dbReference>
<dbReference type="GO" id="GO:0006811">
    <property type="term" value="P:monoatomic ion transport"/>
    <property type="evidence" value="ECO:0007669"/>
    <property type="project" value="UniProtKB-KW"/>
</dbReference>
<dbReference type="GO" id="GO:0042910">
    <property type="term" value="F:xenobiotic transmembrane transporter activity"/>
    <property type="evidence" value="ECO:0007669"/>
    <property type="project" value="InterPro"/>
</dbReference>
<evidence type="ECO:0000256" key="6">
    <source>
        <dbReference type="ARBA" id="ARBA00022449"/>
    </source>
</evidence>
<gene>
    <name evidence="14" type="ORF">J0J70_08130</name>
</gene>
<comment type="function">
    <text evidence="1">Multidrug efflux pump.</text>
</comment>
<keyword evidence="8 13" id="KW-0812">Transmembrane</keyword>
<evidence type="ECO:0000256" key="3">
    <source>
        <dbReference type="ARBA" id="ARBA00010199"/>
    </source>
</evidence>
<dbReference type="CDD" id="cd13140">
    <property type="entry name" value="MATE_like_1"/>
    <property type="match status" value="1"/>
</dbReference>
<feature type="transmembrane region" description="Helical" evidence="13">
    <location>
        <begin position="289"/>
        <end position="309"/>
    </location>
</feature>
<evidence type="ECO:0000256" key="2">
    <source>
        <dbReference type="ARBA" id="ARBA00004651"/>
    </source>
</evidence>
<keyword evidence="6" id="KW-0050">Antiport</keyword>
<keyword evidence="10" id="KW-0406">Ion transport</keyword>
<evidence type="ECO:0000256" key="7">
    <source>
        <dbReference type="ARBA" id="ARBA00022475"/>
    </source>
</evidence>
<evidence type="ECO:0000256" key="12">
    <source>
        <dbReference type="ARBA" id="ARBA00031636"/>
    </source>
</evidence>
<dbReference type="PANTHER" id="PTHR43298:SF2">
    <property type="entry name" value="FMN_FAD EXPORTER YEEO-RELATED"/>
    <property type="match status" value="1"/>
</dbReference>
<dbReference type="RefSeq" id="WP_212724810.1">
    <property type="nucleotide sequence ID" value="NZ_CP071250.1"/>
</dbReference>
<dbReference type="AlphaFoldDB" id="A0A9Q9CPG9"/>
<dbReference type="PANTHER" id="PTHR43298">
    <property type="entry name" value="MULTIDRUG RESISTANCE PROTEIN NORM-RELATED"/>
    <property type="match status" value="1"/>
</dbReference>
<evidence type="ECO:0000256" key="13">
    <source>
        <dbReference type="SAM" id="Phobius"/>
    </source>
</evidence>
<feature type="transmembrane region" description="Helical" evidence="13">
    <location>
        <begin position="194"/>
        <end position="219"/>
    </location>
</feature>
<evidence type="ECO:0000256" key="11">
    <source>
        <dbReference type="ARBA" id="ARBA00023136"/>
    </source>
</evidence>
<dbReference type="Pfam" id="PF01554">
    <property type="entry name" value="MatE"/>
    <property type="match status" value="2"/>
</dbReference>
<feature type="transmembrane region" description="Helical" evidence="13">
    <location>
        <begin position="256"/>
        <end position="277"/>
    </location>
</feature>
<dbReference type="GO" id="GO:0015297">
    <property type="term" value="F:antiporter activity"/>
    <property type="evidence" value="ECO:0007669"/>
    <property type="project" value="UniProtKB-KW"/>
</dbReference>
<sequence>MEKRIDLTKGPIVRTLVKLALPIMGTSFIQMAYNLTDMIWIGKVGSKAVAAIGTAGFFTWLAMAFIMISKNGAEIKVAQSTGAKRFDETKMYVRSAIQINLILAIIYMLVLLILKEPLISFFNLGDTEIIQMSYTYLEVMAFGMIFYFINPVLTAIFNGSGDSKTPFIINTIGLLFNIIFDPLLILGFGSIPALGVLGAALATVAAQIMVTICFVVVMIRSKVNDLKVDLFKKPDIVSMKTLCRLGLPGAVQSGSFTLIAMILGRLVAVYGAVPIAVQKVGSQIESISWMTAGGFSTALGAFVGQNYGAKQYERIQKGYRTTLMLALGLGGFTTSLLIFAGRPIFTFFLPEAEAIHQGTDYLKILGYSQLFMCIEITTQGLFNGLGRTYIPSAVGIILTAARIPLAYLIATPTLLGINGVWWAISLSSVAKGIVLVVIYFYLQKRKKLYDMQEFDLNIEDNFEESSPPLIES</sequence>
<keyword evidence="11 13" id="KW-0472">Membrane</keyword>
<evidence type="ECO:0000256" key="9">
    <source>
        <dbReference type="ARBA" id="ARBA00022989"/>
    </source>
</evidence>
<keyword evidence="7" id="KW-1003">Cell membrane</keyword>